<keyword evidence="6 9" id="KW-0720">Serine protease</keyword>
<keyword evidence="4 10" id="KW-0732">Signal</keyword>
<dbReference type="GO" id="GO:0005576">
    <property type="term" value="C:extracellular region"/>
    <property type="evidence" value="ECO:0007669"/>
    <property type="project" value="UniProtKB-SubCell"/>
</dbReference>
<evidence type="ECO:0000313" key="16">
    <source>
        <dbReference type="Proteomes" id="UP001454036"/>
    </source>
</evidence>
<dbReference type="FunFam" id="3.50.30.30:FF:000005">
    <property type="entry name" value="subtilisin-like protease SBT1.5"/>
    <property type="match status" value="1"/>
</dbReference>
<dbReference type="CDD" id="cd02120">
    <property type="entry name" value="PA_subtilisin_like"/>
    <property type="match status" value="1"/>
</dbReference>
<feature type="domain" description="Inhibitor I9" evidence="13">
    <location>
        <begin position="38"/>
        <end position="120"/>
    </location>
</feature>
<dbReference type="PROSITE" id="PS00136">
    <property type="entry name" value="SUBTILASE_ASP"/>
    <property type="match status" value="1"/>
</dbReference>
<dbReference type="Proteomes" id="UP001454036">
    <property type="component" value="Unassembled WGS sequence"/>
</dbReference>
<evidence type="ECO:0000256" key="4">
    <source>
        <dbReference type="ARBA" id="ARBA00022729"/>
    </source>
</evidence>
<dbReference type="Pfam" id="PF02225">
    <property type="entry name" value="PA"/>
    <property type="match status" value="1"/>
</dbReference>
<evidence type="ECO:0000259" key="11">
    <source>
        <dbReference type="Pfam" id="PF00082"/>
    </source>
</evidence>
<feature type="chain" id="PRO_5043551072" evidence="10">
    <location>
        <begin position="25"/>
        <end position="748"/>
    </location>
</feature>
<evidence type="ECO:0000256" key="9">
    <source>
        <dbReference type="PROSITE-ProRule" id="PRU01240"/>
    </source>
</evidence>
<keyword evidence="7" id="KW-0325">Glycoprotein</keyword>
<proteinExistence type="inferred from homology"/>
<protein>
    <submittedName>
        <fullName evidence="15">Serine protease</fullName>
    </submittedName>
</protein>
<dbReference type="PANTHER" id="PTHR10795">
    <property type="entry name" value="PROPROTEIN CONVERTASE SUBTILISIN/KEXIN"/>
    <property type="match status" value="1"/>
</dbReference>
<feature type="active site" description="Charge relay system" evidence="8 9">
    <location>
        <position position="532"/>
    </location>
</feature>
<organism evidence="15 16">
    <name type="scientific">Lithospermum erythrorhizon</name>
    <name type="common">Purple gromwell</name>
    <name type="synonym">Lithospermum officinale var. erythrorhizon</name>
    <dbReference type="NCBI Taxonomy" id="34254"/>
    <lineage>
        <taxon>Eukaryota</taxon>
        <taxon>Viridiplantae</taxon>
        <taxon>Streptophyta</taxon>
        <taxon>Embryophyta</taxon>
        <taxon>Tracheophyta</taxon>
        <taxon>Spermatophyta</taxon>
        <taxon>Magnoliopsida</taxon>
        <taxon>eudicotyledons</taxon>
        <taxon>Gunneridae</taxon>
        <taxon>Pentapetalae</taxon>
        <taxon>asterids</taxon>
        <taxon>lamiids</taxon>
        <taxon>Boraginales</taxon>
        <taxon>Boraginaceae</taxon>
        <taxon>Boraginoideae</taxon>
        <taxon>Lithospermeae</taxon>
        <taxon>Lithospermum</taxon>
    </lineage>
</organism>
<dbReference type="SUPFAM" id="SSF52743">
    <property type="entry name" value="Subtilisin-like"/>
    <property type="match status" value="1"/>
</dbReference>
<evidence type="ECO:0000256" key="1">
    <source>
        <dbReference type="ARBA" id="ARBA00004613"/>
    </source>
</evidence>
<comment type="similarity">
    <text evidence="2 9">Belongs to the peptidase S8 family.</text>
</comment>
<evidence type="ECO:0000259" key="13">
    <source>
        <dbReference type="Pfam" id="PF05922"/>
    </source>
</evidence>
<dbReference type="InterPro" id="IPR041469">
    <property type="entry name" value="Subtilisin-like_FN3"/>
</dbReference>
<evidence type="ECO:0000256" key="8">
    <source>
        <dbReference type="PIRSR" id="PIRSR615500-1"/>
    </source>
</evidence>
<dbReference type="GO" id="GO:0006508">
    <property type="term" value="P:proteolysis"/>
    <property type="evidence" value="ECO:0007669"/>
    <property type="project" value="UniProtKB-KW"/>
</dbReference>
<keyword evidence="16" id="KW-1185">Reference proteome</keyword>
<keyword evidence="3 9" id="KW-0645">Protease</keyword>
<accession>A0AAV3P097</accession>
<reference evidence="15 16" key="1">
    <citation type="submission" date="2024-01" db="EMBL/GenBank/DDBJ databases">
        <title>The complete chloroplast genome sequence of Lithospermum erythrorhizon: insights into the phylogenetic relationship among Boraginaceae species and the maternal lineages of purple gromwells.</title>
        <authorList>
            <person name="Okada T."/>
            <person name="Watanabe K."/>
        </authorList>
    </citation>
    <scope>NUCLEOTIDE SEQUENCE [LARGE SCALE GENOMIC DNA]</scope>
</reference>
<dbReference type="InterPro" id="IPR023827">
    <property type="entry name" value="Peptidase_S8_Asp-AS"/>
</dbReference>
<dbReference type="PROSITE" id="PS51892">
    <property type="entry name" value="SUBTILASE"/>
    <property type="match status" value="1"/>
</dbReference>
<evidence type="ECO:0000256" key="10">
    <source>
        <dbReference type="SAM" id="SignalP"/>
    </source>
</evidence>
<comment type="subcellular location">
    <subcellularLocation>
        <location evidence="1">Secreted</location>
    </subcellularLocation>
</comment>
<dbReference type="InterPro" id="IPR034197">
    <property type="entry name" value="Peptidases_S8_3"/>
</dbReference>
<feature type="active site" description="Charge relay system" evidence="8 9">
    <location>
        <position position="207"/>
    </location>
</feature>
<dbReference type="GO" id="GO:0004252">
    <property type="term" value="F:serine-type endopeptidase activity"/>
    <property type="evidence" value="ECO:0007669"/>
    <property type="project" value="UniProtKB-UniRule"/>
</dbReference>
<dbReference type="Pfam" id="PF05922">
    <property type="entry name" value="Inhibitor_I9"/>
    <property type="match status" value="1"/>
</dbReference>
<feature type="signal peptide" evidence="10">
    <location>
        <begin position="1"/>
        <end position="24"/>
    </location>
</feature>
<dbReference type="InterPro" id="IPR037045">
    <property type="entry name" value="S8pro/Inhibitor_I9_sf"/>
</dbReference>
<dbReference type="InterPro" id="IPR003137">
    <property type="entry name" value="PA_domain"/>
</dbReference>
<dbReference type="EMBL" id="BAABME010000607">
    <property type="protein sequence ID" value="GAA0144141.1"/>
    <property type="molecule type" value="Genomic_DNA"/>
</dbReference>
<dbReference type="PRINTS" id="PR00723">
    <property type="entry name" value="SUBTILISIN"/>
</dbReference>
<dbReference type="Gene3D" id="2.60.40.2310">
    <property type="match status" value="1"/>
</dbReference>
<dbReference type="Gene3D" id="3.50.30.30">
    <property type="match status" value="1"/>
</dbReference>
<comment type="caution">
    <text evidence="15">The sequence shown here is derived from an EMBL/GenBank/DDBJ whole genome shotgun (WGS) entry which is preliminary data.</text>
</comment>
<dbReference type="InterPro" id="IPR000209">
    <property type="entry name" value="Peptidase_S8/S53_dom"/>
</dbReference>
<dbReference type="Gene3D" id="3.30.70.80">
    <property type="entry name" value="Peptidase S8 propeptide/proteinase inhibitor I9"/>
    <property type="match status" value="1"/>
</dbReference>
<feature type="active site" description="Charge relay system" evidence="8 9">
    <location>
        <position position="152"/>
    </location>
</feature>
<feature type="domain" description="Peptidase S8/S53" evidence="11">
    <location>
        <begin position="143"/>
        <end position="569"/>
    </location>
</feature>
<dbReference type="AlphaFoldDB" id="A0AAV3P097"/>
<dbReference type="Pfam" id="PF17766">
    <property type="entry name" value="fn3_6"/>
    <property type="match status" value="1"/>
</dbReference>
<gene>
    <name evidence="15" type="ORF">LIER_04662</name>
</gene>
<evidence type="ECO:0000313" key="15">
    <source>
        <dbReference type="EMBL" id="GAA0144141.1"/>
    </source>
</evidence>
<feature type="domain" description="Subtilisin-like protease fibronectin type-III" evidence="14">
    <location>
        <begin position="646"/>
        <end position="743"/>
    </location>
</feature>
<evidence type="ECO:0000259" key="14">
    <source>
        <dbReference type="Pfam" id="PF17766"/>
    </source>
</evidence>
<dbReference type="InterPro" id="IPR015500">
    <property type="entry name" value="Peptidase_S8_subtilisin-rel"/>
</dbReference>
<evidence type="ECO:0000256" key="6">
    <source>
        <dbReference type="ARBA" id="ARBA00022825"/>
    </source>
</evidence>
<dbReference type="InterPro" id="IPR045051">
    <property type="entry name" value="SBT"/>
</dbReference>
<evidence type="ECO:0000256" key="2">
    <source>
        <dbReference type="ARBA" id="ARBA00011073"/>
    </source>
</evidence>
<dbReference type="Gene3D" id="3.40.50.200">
    <property type="entry name" value="Peptidase S8/S53 domain"/>
    <property type="match status" value="1"/>
</dbReference>
<keyword evidence="5 9" id="KW-0378">Hydrolase</keyword>
<evidence type="ECO:0000256" key="3">
    <source>
        <dbReference type="ARBA" id="ARBA00022670"/>
    </source>
</evidence>
<dbReference type="Pfam" id="PF00082">
    <property type="entry name" value="Peptidase_S8"/>
    <property type="match status" value="1"/>
</dbReference>
<dbReference type="InterPro" id="IPR010259">
    <property type="entry name" value="S8pro/Inhibitor_I9"/>
</dbReference>
<dbReference type="InterPro" id="IPR036852">
    <property type="entry name" value="Peptidase_S8/S53_dom_sf"/>
</dbReference>
<dbReference type="FunFam" id="2.60.40.2310:FF:000001">
    <property type="entry name" value="Subtilisin-like protease SBT1.5"/>
    <property type="match status" value="1"/>
</dbReference>
<feature type="domain" description="PA" evidence="12">
    <location>
        <begin position="365"/>
        <end position="451"/>
    </location>
</feature>
<evidence type="ECO:0000256" key="7">
    <source>
        <dbReference type="ARBA" id="ARBA00023180"/>
    </source>
</evidence>
<dbReference type="CDD" id="cd04852">
    <property type="entry name" value="Peptidases_S8_3"/>
    <property type="match status" value="1"/>
</dbReference>
<sequence>MESKIVLILLQISLFLCFFAQFLAFAEDVSNGASAPDTYIVHVEKPFEHVSVLTDEHLERWYSSFLPKSTGSSSGGSGILHSYRHAISGFAAKLTAEDVEEMAKKDGFISARKERKYSLHTTHTPSFLGLHQNLGFWQGSNLGEGVIIGVLDTGLTPDHPSFSDDGMPPPPSKWKGKCEGGIVCNKKLIGAKNMVNASEPAIDQVGHGTHTSSTAGGNFVKNANVFGQANGTSSGMAPRAHVAIYKVCNDDSCSDIAILAAMDAAIEDGVDVISYSIGGGSVPFYEDSFSIAAYSAIQKGIIISTSAGNDGPTGSTLSNEAPWLMTVGASTLDRNFRATAVLGNSEEFDGQSVFQPKDFASTLSPLVYPGSKDEVARYCGEGSLKTFDVKGKVVLCYIGGDIARIEKGKTVKDAGGVAMILLNTDVQGYSVMADSHVIPAAHVTNEASEKIMNYFNSTTNPQATISFKGTIIGIKDAPAVTHFSSRGPSQESPGILKPDIVGPGLGIFAAWPISLENNTNTKATFNVISGTSMSCPHLTGIAALLRKSHPDWSSSAIKSSIMTSADTLNLNNQPIMDQNMQRASLFTVGSGHVNPSKANDPGLVYDIQPEDYIPYLCGLGYTDEQVVTIVQKTVKCSQIKSIKDSQLNYPSFSLELISGHKTLSRTVTNVGDAESTYDVKIEAPPGVAVGITPKQLIFTSSNQKLTYQIDFGRVSGSPSEATYVEGAISWVSNKHVVRSPISIKWTAI</sequence>
<name>A0AAV3P097_LITER</name>
<evidence type="ECO:0000259" key="12">
    <source>
        <dbReference type="Pfam" id="PF02225"/>
    </source>
</evidence>
<evidence type="ECO:0000256" key="5">
    <source>
        <dbReference type="ARBA" id="ARBA00022801"/>
    </source>
</evidence>